<reference evidence="1 2" key="1">
    <citation type="submission" date="2021-04" db="EMBL/GenBank/DDBJ databases">
        <authorList>
            <person name="Pira H."/>
            <person name="Risdian C."/>
            <person name="Wink J."/>
        </authorList>
    </citation>
    <scope>NUCLEOTIDE SEQUENCE [LARGE SCALE GENOMIC DNA]</scope>
    <source>
        <strain evidence="1 2">WHA3</strain>
    </source>
</reference>
<evidence type="ECO:0000313" key="2">
    <source>
        <dbReference type="Proteomes" id="UP000722336"/>
    </source>
</evidence>
<sequence>MSGDMDDDDTQLTDKLIAGLYTEAMVLADEARAYFDQEGKLDREALGPIDRVQFSCESLRVTTRLMHTVSWLLNRKAVAAGELTKEQASTDERRLGTVGETVAEPEALAVLPARAREIIYASIDLYERVKRMDEHLVVEQVPLSPARQLLGKLQKSF</sequence>
<name>A0ABS6SB90_9SPHN</name>
<comment type="caution">
    <text evidence="1">The sequence shown here is derived from an EMBL/GenBank/DDBJ whole genome shotgun (WGS) entry which is preliminary data.</text>
</comment>
<evidence type="ECO:0000313" key="1">
    <source>
        <dbReference type="EMBL" id="MBV7255682.1"/>
    </source>
</evidence>
<protein>
    <submittedName>
        <fullName evidence="1">DUF1465 family protein</fullName>
    </submittedName>
</protein>
<keyword evidence="2" id="KW-1185">Reference proteome</keyword>
<accession>A0ABS6SB90</accession>
<dbReference type="Pfam" id="PF07323">
    <property type="entry name" value="DUF1465"/>
    <property type="match status" value="1"/>
</dbReference>
<dbReference type="EMBL" id="JAGSPA010000001">
    <property type="protein sequence ID" value="MBV7255682.1"/>
    <property type="molecule type" value="Genomic_DNA"/>
</dbReference>
<proteinExistence type="predicted"/>
<organism evidence="1 2">
    <name type="scientific">Pacificimonas pallii</name>
    <dbReference type="NCBI Taxonomy" id="2827236"/>
    <lineage>
        <taxon>Bacteria</taxon>
        <taxon>Pseudomonadati</taxon>
        <taxon>Pseudomonadota</taxon>
        <taxon>Alphaproteobacteria</taxon>
        <taxon>Sphingomonadales</taxon>
        <taxon>Sphingosinicellaceae</taxon>
        <taxon>Pacificimonas</taxon>
    </lineage>
</organism>
<gene>
    <name evidence="1" type="ORF">KCG44_02655</name>
</gene>
<dbReference type="Proteomes" id="UP000722336">
    <property type="component" value="Unassembled WGS sequence"/>
</dbReference>
<dbReference type="InterPro" id="IPR010848">
    <property type="entry name" value="DUF1465"/>
</dbReference>